<dbReference type="SUPFAM" id="SSF56112">
    <property type="entry name" value="Protein kinase-like (PK-like)"/>
    <property type="match status" value="1"/>
</dbReference>
<dbReference type="AlphaFoldDB" id="A0A177FDM3"/>
<comment type="caution">
    <text evidence="1">The sequence shown here is derived from an EMBL/GenBank/DDBJ whole genome shotgun (WGS) entry which is preliminary data.</text>
</comment>
<dbReference type="PANTHER" id="PTHR21310">
    <property type="entry name" value="AMINOGLYCOSIDE PHOSPHOTRANSFERASE-RELATED-RELATED"/>
    <property type="match status" value="1"/>
</dbReference>
<protein>
    <recommendedName>
        <fullName evidence="3">Aminoglycoside phosphotransferase domain-containing protein</fullName>
    </recommendedName>
</protein>
<name>A0A177FDM3_9EURO</name>
<sequence length="516" mass="59750">MPNELPLLRGHITLDRALDEDDNILAQLEYPAQEREFRSFLSARMTEIEAIVSFHLGSSDFQLGDEETWISGSYNVCIPVYFSPASKKDDVYVRIPLPYKVGERNSPGNVEEKLRCEVASYIWIQQNCPDIPIPALYGFGFPDGQTFTAPENVPRFTRLLSYVKRTLFSWFGTATPSRYIRRRRLDILKTGYIIISRVIEGEMLSISWDSFRHDAVRRSNLFHDIARITLSLNKARLPRIGSLSFNDSGHLALTNRPLTLRLQTLENEGIPTPLDRNSTYTVVEPYVLDLLACHDHRIHHQPNSIHHHDDGEQQLAALTMMRAIMHHFLDPTYRHGPFVFTLTDLHQSNIFVDKDWHITSLIDLEWACSLPIEFQCLPYWLSGRAVDELTGERLDTFRRLATEYLDAFEQEERRILGTNLFQTPIMRKGWETGSFWYVHAVNSPKGLFRLFNDHLQRIFCPEHCTTKVFDQVVARYWSVDAAAVIRAKLDDETAYKHRLEKAFADKLNILGTQPRK</sequence>
<dbReference type="PANTHER" id="PTHR21310:SF37">
    <property type="entry name" value="AMINOGLYCOSIDE PHOSPHOTRANSFERASE DOMAIN-CONTAINING PROTEIN"/>
    <property type="match status" value="1"/>
</dbReference>
<dbReference type="Proteomes" id="UP000077002">
    <property type="component" value="Unassembled WGS sequence"/>
</dbReference>
<dbReference type="InterPro" id="IPR051678">
    <property type="entry name" value="AGP_Transferase"/>
</dbReference>
<dbReference type="OrthoDB" id="3645574at2759"/>
<evidence type="ECO:0008006" key="3">
    <source>
        <dbReference type="Google" id="ProtNLM"/>
    </source>
</evidence>
<evidence type="ECO:0000313" key="2">
    <source>
        <dbReference type="Proteomes" id="UP000077002"/>
    </source>
</evidence>
<reference evidence="1 2" key="1">
    <citation type="submission" date="2016-03" db="EMBL/GenBank/DDBJ databases">
        <title>Draft genome sequence of the Fonsecaea monophora CBS 269.37.</title>
        <authorList>
            <person name="Bombassaro A."/>
            <person name="Vinicius W.A."/>
            <person name="De Hoog S."/>
            <person name="Sun J."/>
            <person name="Souza E.M."/>
            <person name="Raittz R.T."/>
            <person name="Costa F."/>
            <person name="Leao A.C."/>
            <person name="Tadra-Sfeir M.Z."/>
            <person name="Baura V."/>
            <person name="Balsanelli E."/>
            <person name="Pedrosa F.O."/>
            <person name="Moreno L.F."/>
            <person name="Steffens M.B."/>
            <person name="Xi L."/>
            <person name="Bocca A.L."/>
            <person name="Felipe M.S."/>
            <person name="Teixeira M."/>
            <person name="Telles Filho F.Q."/>
            <person name="Azevedo C.M."/>
            <person name="Gomes R."/>
            <person name="Vicente V.A."/>
        </authorList>
    </citation>
    <scope>NUCLEOTIDE SEQUENCE [LARGE SCALE GENOMIC DNA]</scope>
    <source>
        <strain evidence="1 2">CBS 269.37</strain>
    </source>
</reference>
<keyword evidence="2" id="KW-1185">Reference proteome</keyword>
<dbReference type="InterPro" id="IPR011009">
    <property type="entry name" value="Kinase-like_dom_sf"/>
</dbReference>
<accession>A0A177FDM3</accession>
<gene>
    <name evidence="1" type="ORF">AYO21_03249</name>
</gene>
<dbReference type="RefSeq" id="XP_022514325.1">
    <property type="nucleotide sequence ID" value="XM_022653223.1"/>
</dbReference>
<evidence type="ECO:0000313" key="1">
    <source>
        <dbReference type="EMBL" id="OAG42373.1"/>
    </source>
</evidence>
<dbReference type="GeneID" id="34598420"/>
<proteinExistence type="predicted"/>
<dbReference type="EMBL" id="LVKK01000016">
    <property type="protein sequence ID" value="OAG42373.1"/>
    <property type="molecule type" value="Genomic_DNA"/>
</dbReference>
<organism evidence="1 2">
    <name type="scientific">Fonsecaea monophora</name>
    <dbReference type="NCBI Taxonomy" id="254056"/>
    <lineage>
        <taxon>Eukaryota</taxon>
        <taxon>Fungi</taxon>
        <taxon>Dikarya</taxon>
        <taxon>Ascomycota</taxon>
        <taxon>Pezizomycotina</taxon>
        <taxon>Eurotiomycetes</taxon>
        <taxon>Chaetothyriomycetidae</taxon>
        <taxon>Chaetothyriales</taxon>
        <taxon>Herpotrichiellaceae</taxon>
        <taxon>Fonsecaea</taxon>
    </lineage>
</organism>